<dbReference type="STRING" id="563192.HMPREF0179_05168"/>
<dbReference type="HOGENOM" id="CLU_3213069_0_0_7"/>
<organism evidence="2 3">
    <name type="scientific">Bilophila wadsworthia (strain 3_1_6)</name>
    <dbReference type="NCBI Taxonomy" id="563192"/>
    <lineage>
        <taxon>Bacteria</taxon>
        <taxon>Pseudomonadati</taxon>
        <taxon>Thermodesulfobacteriota</taxon>
        <taxon>Desulfovibrionia</taxon>
        <taxon>Desulfovibrionales</taxon>
        <taxon>Desulfovibrionaceae</taxon>
        <taxon>Bilophila</taxon>
    </lineage>
</organism>
<proteinExistence type="predicted"/>
<keyword evidence="3" id="KW-1185">Reference proteome</keyword>
<feature type="transmembrane region" description="Helical" evidence="1">
    <location>
        <begin position="6"/>
        <end position="26"/>
    </location>
</feature>
<accession>S2LKW8</accession>
<evidence type="ECO:0000313" key="3">
    <source>
        <dbReference type="Proteomes" id="UP000006034"/>
    </source>
</evidence>
<dbReference type="AlphaFoldDB" id="S2LKW8"/>
<dbReference type="Proteomes" id="UP000006034">
    <property type="component" value="Unassembled WGS sequence"/>
</dbReference>
<keyword evidence="1" id="KW-0472">Membrane</keyword>
<evidence type="ECO:0000313" key="2">
    <source>
        <dbReference type="EMBL" id="EPC05884.1"/>
    </source>
</evidence>
<keyword evidence="1" id="KW-0812">Transmembrane</keyword>
<dbReference type="EMBL" id="ADCP02000001">
    <property type="protein sequence ID" value="EPC05884.1"/>
    <property type="molecule type" value="Genomic_DNA"/>
</dbReference>
<comment type="caution">
    <text evidence="2">The sequence shown here is derived from an EMBL/GenBank/DDBJ whole genome shotgun (WGS) entry which is preliminary data.</text>
</comment>
<reference evidence="2 3" key="1">
    <citation type="submission" date="2010-10" db="EMBL/GenBank/DDBJ databases">
        <authorList>
            <consortium name="The Broad Institute Genome Sequencing Platform"/>
            <person name="Ward D."/>
            <person name="Earl A."/>
            <person name="Feldgarden M."/>
            <person name="Young S.K."/>
            <person name="Gargeya S."/>
            <person name="Zeng Q."/>
            <person name="Alvarado L."/>
            <person name="Berlin A."/>
            <person name="Bochicchio J."/>
            <person name="Chapman S.B."/>
            <person name="Chen Z."/>
            <person name="Freedman E."/>
            <person name="Gellesch M."/>
            <person name="Goldberg J."/>
            <person name="Griggs A."/>
            <person name="Gujja S."/>
            <person name="Heilman E."/>
            <person name="Heiman D."/>
            <person name="Howarth C."/>
            <person name="Mehta T."/>
            <person name="Neiman D."/>
            <person name="Pearson M."/>
            <person name="Roberts A."/>
            <person name="Saif S."/>
            <person name="Shea T."/>
            <person name="Shenoy N."/>
            <person name="Sisk P."/>
            <person name="Stolte C."/>
            <person name="Sykes S."/>
            <person name="White J."/>
            <person name="Yandava C."/>
            <person name="Allen-Vercoe E."/>
            <person name="Sibley C."/>
            <person name="Ambrose C.E."/>
            <person name="Strauss J."/>
            <person name="Daigneault M."/>
            <person name="Haas B."/>
            <person name="Nusbaum C."/>
            <person name="Birren B."/>
        </authorList>
    </citation>
    <scope>NUCLEOTIDE SEQUENCE [LARGE SCALE GENOMIC DNA]</scope>
    <source>
        <strain evidence="2 3">3_1_6</strain>
    </source>
</reference>
<dbReference type="GeneID" id="78087938"/>
<gene>
    <name evidence="2" type="ORF">HMPREF0179_05168</name>
</gene>
<evidence type="ECO:0000256" key="1">
    <source>
        <dbReference type="SAM" id="Phobius"/>
    </source>
</evidence>
<keyword evidence="1" id="KW-1133">Transmembrane helix</keyword>
<reference evidence="2 3" key="2">
    <citation type="submission" date="2013-04" db="EMBL/GenBank/DDBJ databases">
        <title>The Genome Sequence of Bilophila wadsworthia 3_1_6.</title>
        <authorList>
            <consortium name="The Broad Institute Genomics Platform"/>
            <person name="Earl A."/>
            <person name="Ward D."/>
            <person name="Feldgarden M."/>
            <person name="Gevers D."/>
            <person name="Sibley C."/>
            <person name="Strauss J."/>
            <person name="Allen-Vercoe E."/>
            <person name="Walker B."/>
            <person name="Young S."/>
            <person name="Zeng Q."/>
            <person name="Gargeya S."/>
            <person name="Fitzgerald M."/>
            <person name="Haas B."/>
            <person name="Abouelleil A."/>
            <person name="Allen A.W."/>
            <person name="Alvarado L."/>
            <person name="Arachchi H.M."/>
            <person name="Berlin A.M."/>
            <person name="Chapman S.B."/>
            <person name="Gainer-Dewar J."/>
            <person name="Goldberg J."/>
            <person name="Griggs A."/>
            <person name="Gujja S."/>
            <person name="Hansen M."/>
            <person name="Howarth C."/>
            <person name="Imamovic A."/>
            <person name="Ireland A."/>
            <person name="Larimer J."/>
            <person name="McCowan C."/>
            <person name="Murphy C."/>
            <person name="Pearson M."/>
            <person name="Poon T.W."/>
            <person name="Priest M."/>
            <person name="Roberts A."/>
            <person name="Saif S."/>
            <person name="Shea T."/>
            <person name="Sisk P."/>
            <person name="Sykes S."/>
            <person name="Wortman J."/>
            <person name="Nusbaum C."/>
            <person name="Birren B."/>
        </authorList>
    </citation>
    <scope>NUCLEOTIDE SEQUENCE [LARGE SCALE GENOMIC DNA]</scope>
    <source>
        <strain evidence="2 3">3_1_6</strain>
    </source>
</reference>
<dbReference type="RefSeq" id="WP_016360575.1">
    <property type="nucleotide sequence ID" value="NZ_KE150238.1"/>
</dbReference>
<protein>
    <submittedName>
        <fullName evidence="2">Uncharacterized protein</fullName>
    </submittedName>
</protein>
<name>S2LKW8_BILW3</name>
<sequence>MHEFLFYALSSFVGFTTGFGLLYFFTEWWEKRQQKKYKTSIWKK</sequence>